<evidence type="ECO:0000313" key="2">
    <source>
        <dbReference type="Proteomes" id="UP000323567"/>
    </source>
</evidence>
<organism evidence="1 2">
    <name type="scientific">Alistipes shahii</name>
    <dbReference type="NCBI Taxonomy" id="328814"/>
    <lineage>
        <taxon>Bacteria</taxon>
        <taxon>Pseudomonadati</taxon>
        <taxon>Bacteroidota</taxon>
        <taxon>Bacteroidia</taxon>
        <taxon>Bacteroidales</taxon>
        <taxon>Rikenellaceae</taxon>
        <taxon>Alistipes</taxon>
    </lineage>
</organism>
<dbReference type="Proteomes" id="UP000323567">
    <property type="component" value="Unassembled WGS sequence"/>
</dbReference>
<evidence type="ECO:0000313" key="1">
    <source>
        <dbReference type="EMBL" id="KAA2368402.1"/>
    </source>
</evidence>
<dbReference type="AlphaFoldDB" id="A0A5B3G597"/>
<protein>
    <submittedName>
        <fullName evidence="1">Uncharacterized protein</fullName>
    </submittedName>
</protein>
<comment type="caution">
    <text evidence="1">The sequence shown here is derived from an EMBL/GenBank/DDBJ whole genome shotgun (WGS) entry which is preliminary data.</text>
</comment>
<proteinExistence type="predicted"/>
<name>A0A5B3G597_9BACT</name>
<sequence length="134" mass="14984">MRKSVFILLTVFMACLLCKESGNRPDTPWKFTNETFLTRGGGNLLADQWQCEYVYNSDLSLTGVLQECEKARTSVSMFQHGAQGRSRAAFLSMCCVTYGISGVAGLVARVHRKGFAAGLHAVDHYVYRLRRLII</sequence>
<reference evidence="1 2" key="1">
    <citation type="journal article" date="2019" name="Nat. Med.">
        <title>A library of human gut bacterial isolates paired with longitudinal multiomics data enables mechanistic microbiome research.</title>
        <authorList>
            <person name="Poyet M."/>
            <person name="Groussin M."/>
            <person name="Gibbons S.M."/>
            <person name="Avila-Pacheco J."/>
            <person name="Jiang X."/>
            <person name="Kearney S.M."/>
            <person name="Perrotta A.R."/>
            <person name="Berdy B."/>
            <person name="Zhao S."/>
            <person name="Lieberman T.D."/>
            <person name="Swanson P.K."/>
            <person name="Smith M."/>
            <person name="Roesemann S."/>
            <person name="Alexander J.E."/>
            <person name="Rich S.A."/>
            <person name="Livny J."/>
            <person name="Vlamakis H."/>
            <person name="Clish C."/>
            <person name="Bullock K."/>
            <person name="Deik A."/>
            <person name="Scott J."/>
            <person name="Pierce K.A."/>
            <person name="Xavier R.J."/>
            <person name="Alm E.J."/>
        </authorList>
    </citation>
    <scope>NUCLEOTIDE SEQUENCE [LARGE SCALE GENOMIC DNA]</scope>
    <source>
        <strain evidence="1 2">BIOML-A2</strain>
    </source>
</reference>
<dbReference type="PROSITE" id="PS51257">
    <property type="entry name" value="PROKAR_LIPOPROTEIN"/>
    <property type="match status" value="1"/>
</dbReference>
<accession>A0A5B3G597</accession>
<dbReference type="EMBL" id="VVXK01000014">
    <property type="protein sequence ID" value="KAA2368402.1"/>
    <property type="molecule type" value="Genomic_DNA"/>
</dbReference>
<gene>
    <name evidence="1" type="ORF">F2Y13_10280</name>
</gene>